<dbReference type="AlphaFoldDB" id="X1RM36"/>
<sequence>MMNENDSTPYRDSKGDIDIEDPGTLEVLLGWPVVIRLIFILGTPL</sequence>
<evidence type="ECO:0000313" key="1">
    <source>
        <dbReference type="EMBL" id="GAI81708.1"/>
    </source>
</evidence>
<gene>
    <name evidence="1" type="ORF">S12H4_16893</name>
</gene>
<organism evidence="1">
    <name type="scientific">marine sediment metagenome</name>
    <dbReference type="NCBI Taxonomy" id="412755"/>
    <lineage>
        <taxon>unclassified sequences</taxon>
        <taxon>metagenomes</taxon>
        <taxon>ecological metagenomes</taxon>
    </lineage>
</organism>
<accession>X1RM36</accession>
<proteinExistence type="predicted"/>
<name>X1RM36_9ZZZZ</name>
<comment type="caution">
    <text evidence="1">The sequence shown here is derived from an EMBL/GenBank/DDBJ whole genome shotgun (WGS) entry which is preliminary data.</text>
</comment>
<reference evidence="1" key="1">
    <citation type="journal article" date="2014" name="Front. Microbiol.">
        <title>High frequency of phylogenetically diverse reductive dehalogenase-homologous genes in deep subseafloor sedimentary metagenomes.</title>
        <authorList>
            <person name="Kawai M."/>
            <person name="Futagami T."/>
            <person name="Toyoda A."/>
            <person name="Takaki Y."/>
            <person name="Nishi S."/>
            <person name="Hori S."/>
            <person name="Arai W."/>
            <person name="Tsubouchi T."/>
            <person name="Morono Y."/>
            <person name="Uchiyama I."/>
            <person name="Ito T."/>
            <person name="Fujiyama A."/>
            <person name="Inagaki F."/>
            <person name="Takami H."/>
        </authorList>
    </citation>
    <scope>NUCLEOTIDE SEQUENCE</scope>
    <source>
        <strain evidence="1">Expedition CK06-06</strain>
    </source>
</reference>
<dbReference type="EMBL" id="BARW01008204">
    <property type="protein sequence ID" value="GAI81708.1"/>
    <property type="molecule type" value="Genomic_DNA"/>
</dbReference>
<feature type="non-terminal residue" evidence="1">
    <location>
        <position position="45"/>
    </location>
</feature>
<protein>
    <submittedName>
        <fullName evidence="1">Uncharacterized protein</fullName>
    </submittedName>
</protein>